<sequence length="73" mass="8099">MVIKLSSKPNVRGIKNVTEDIRYRTQLIGRDGRLFAGLIATRISGIGYGLIIAFILGLIIPLLMTYLRVRGVI</sequence>
<keyword evidence="1" id="KW-1133">Transmembrane helix</keyword>
<name>A0ABM7YCB9_9EURY</name>
<reference evidence="3 4" key="1">
    <citation type="submission" date="2022-04" db="EMBL/GenBank/DDBJ databases">
        <title>Complete genome of Methanothermobacter tenebrarum strain RMAS.</title>
        <authorList>
            <person name="Nakamura K."/>
            <person name="Oshima K."/>
            <person name="Hattori M."/>
            <person name="Kamagata Y."/>
            <person name="Takamizawa K."/>
        </authorList>
    </citation>
    <scope>NUCLEOTIDE SEQUENCE [LARGE SCALE GENOMIC DNA]</scope>
    <source>
        <strain evidence="3 4">RMAS</strain>
    </source>
</reference>
<organism evidence="3 4">
    <name type="scientific">Methanothermobacter tenebrarum</name>
    <dbReference type="NCBI Taxonomy" id="680118"/>
    <lineage>
        <taxon>Archaea</taxon>
        <taxon>Methanobacteriati</taxon>
        <taxon>Methanobacteriota</taxon>
        <taxon>Methanomada group</taxon>
        <taxon>Methanobacteria</taxon>
        <taxon>Methanobacteriales</taxon>
        <taxon>Methanobacteriaceae</taxon>
        <taxon>Methanothermobacter</taxon>
    </lineage>
</organism>
<feature type="transmembrane region" description="Helical" evidence="1">
    <location>
        <begin position="46"/>
        <end position="67"/>
    </location>
</feature>
<evidence type="ECO:0000313" key="4">
    <source>
        <dbReference type="Proteomes" id="UP000831817"/>
    </source>
</evidence>
<keyword evidence="4" id="KW-1185">Reference proteome</keyword>
<dbReference type="Proteomes" id="UP000831817">
    <property type="component" value="Chromosome"/>
</dbReference>
<proteinExistence type="predicted"/>
<keyword evidence="1" id="KW-0812">Transmembrane</keyword>
<evidence type="ECO:0000259" key="2">
    <source>
        <dbReference type="Pfam" id="PF09472"/>
    </source>
</evidence>
<dbReference type="EMBL" id="AP025698">
    <property type="protein sequence ID" value="BDH78885.1"/>
    <property type="molecule type" value="Genomic_DNA"/>
</dbReference>
<dbReference type="Pfam" id="PF09472">
    <property type="entry name" value="MtrF"/>
    <property type="match status" value="1"/>
</dbReference>
<dbReference type="InterPro" id="IPR013347">
    <property type="entry name" value="MeTrfase_F_su"/>
</dbReference>
<keyword evidence="1" id="KW-0472">Membrane</keyword>
<evidence type="ECO:0000313" key="3">
    <source>
        <dbReference type="EMBL" id="BDH78885.1"/>
    </source>
</evidence>
<dbReference type="NCBIfam" id="TIGR02507">
    <property type="entry name" value="MtrF"/>
    <property type="match status" value="1"/>
</dbReference>
<dbReference type="NCBIfam" id="NF009776">
    <property type="entry name" value="PRK13275.1"/>
    <property type="match status" value="1"/>
</dbReference>
<feature type="domain" description="Tetrahydromethanopterin S-methyltransferase F subunit" evidence="2">
    <location>
        <begin position="3"/>
        <end position="64"/>
    </location>
</feature>
<accession>A0ABM7YCB9</accession>
<protein>
    <submittedName>
        <fullName evidence="3">Tetrahydromethanopterin S-methyltransferase subunit F</fullName>
    </submittedName>
</protein>
<evidence type="ECO:0000256" key="1">
    <source>
        <dbReference type="SAM" id="Phobius"/>
    </source>
</evidence>
<gene>
    <name evidence="3" type="ORF">MTTB_02640</name>
</gene>